<comment type="caution">
    <text evidence="3">The sequence shown here is derived from an EMBL/GenBank/DDBJ whole genome shotgun (WGS) entry which is preliminary data.</text>
</comment>
<dbReference type="SMART" id="SM00052">
    <property type="entry name" value="EAL"/>
    <property type="match status" value="1"/>
</dbReference>
<evidence type="ECO:0000313" key="4">
    <source>
        <dbReference type="Proteomes" id="UP000731465"/>
    </source>
</evidence>
<reference evidence="3 4" key="1">
    <citation type="submission" date="2021-03" db="EMBL/GenBank/DDBJ databases">
        <title>Succinivibrio sp. nov. isolated from feces of cow.</title>
        <authorList>
            <person name="Choi J.-Y."/>
        </authorList>
    </citation>
    <scope>NUCLEOTIDE SEQUENCE [LARGE SCALE GENOMIC DNA]</scope>
    <source>
        <strain evidence="3 4">AGMB01872</strain>
    </source>
</reference>
<feature type="transmembrane region" description="Helical" evidence="1">
    <location>
        <begin position="100"/>
        <end position="122"/>
    </location>
</feature>
<dbReference type="PROSITE" id="PS50883">
    <property type="entry name" value="EAL"/>
    <property type="match status" value="1"/>
</dbReference>
<keyword evidence="1" id="KW-1133">Transmembrane helix</keyword>
<evidence type="ECO:0000313" key="3">
    <source>
        <dbReference type="EMBL" id="MBW7570029.1"/>
    </source>
</evidence>
<dbReference type="EMBL" id="JAGFNY010000008">
    <property type="protein sequence ID" value="MBW7570029.1"/>
    <property type="molecule type" value="Genomic_DNA"/>
</dbReference>
<keyword evidence="1" id="KW-0472">Membrane</keyword>
<protein>
    <submittedName>
        <fullName evidence="3">EAL domain-containing protein</fullName>
    </submittedName>
</protein>
<feature type="transmembrane region" description="Helical" evidence="1">
    <location>
        <begin position="134"/>
        <end position="157"/>
    </location>
</feature>
<dbReference type="InterPro" id="IPR050706">
    <property type="entry name" value="Cyclic-di-GMP_PDE-like"/>
</dbReference>
<dbReference type="CDD" id="cd01948">
    <property type="entry name" value="EAL"/>
    <property type="match status" value="1"/>
</dbReference>
<proteinExistence type="predicted"/>
<feature type="transmembrane region" description="Helical" evidence="1">
    <location>
        <begin position="6"/>
        <end position="25"/>
    </location>
</feature>
<feature type="transmembrane region" description="Helical" evidence="1">
    <location>
        <begin position="68"/>
        <end position="88"/>
    </location>
</feature>
<feature type="domain" description="EAL" evidence="2">
    <location>
        <begin position="377"/>
        <end position="634"/>
    </location>
</feature>
<dbReference type="InterPro" id="IPR001633">
    <property type="entry name" value="EAL_dom"/>
</dbReference>
<dbReference type="PANTHER" id="PTHR33121:SF79">
    <property type="entry name" value="CYCLIC DI-GMP PHOSPHODIESTERASE PDED-RELATED"/>
    <property type="match status" value="1"/>
</dbReference>
<gene>
    <name evidence="3" type="ORF">J5V48_03875</name>
</gene>
<dbReference type="PANTHER" id="PTHR33121">
    <property type="entry name" value="CYCLIC DI-GMP PHOSPHODIESTERASE PDEF"/>
    <property type="match status" value="1"/>
</dbReference>
<evidence type="ECO:0000256" key="1">
    <source>
        <dbReference type="SAM" id="Phobius"/>
    </source>
</evidence>
<dbReference type="RefSeq" id="WP_219937246.1">
    <property type="nucleotide sequence ID" value="NZ_JAGFNY010000008.1"/>
</dbReference>
<dbReference type="Gene3D" id="3.20.20.450">
    <property type="entry name" value="EAL domain"/>
    <property type="match status" value="1"/>
</dbReference>
<accession>A0ABS7DG35</accession>
<keyword evidence="4" id="KW-1185">Reference proteome</keyword>
<evidence type="ECO:0000259" key="2">
    <source>
        <dbReference type="PROSITE" id="PS50883"/>
    </source>
</evidence>
<feature type="transmembrane region" description="Helical" evidence="1">
    <location>
        <begin position="37"/>
        <end position="56"/>
    </location>
</feature>
<keyword evidence="1" id="KW-0812">Transmembrane</keyword>
<name>A0ABS7DG35_9GAMM</name>
<sequence>MIYGAQIVALILVLFVAIEFFQYRRLRILSTKLFEEYVVFSIAEIILEIVCIYAVYHADVFSMKMTRFLHQLYIFTMMLLSFYIYVYIDIKCKVAKNYNVIQFTLRAIPLVLGLVGVLYGDIFYHVGRDGLNTFGSMVICTYAVIISYFLLCLISVLRSERRQKTSIRFDMVFALCTVFSLIIIKFFIPQVTLVCLVVAITVLYIYIAFENSKEYTDKDIQRMFSRYSFDMSVRDLFAEKKQFYVVTFALQNVDAIKNNFSQKTCLDCIEGAVKTIPDFKNRNLFRTFEYGFSFIIFDESEINEWASKYKVSDKSLAIPNVPISPSFSVFAIECPKLCKNLEELIPIMFFCRNQSDTQTDHSVMMVNLDTVNKKNYLQSVEKLVQKAVYEDGFYVVYQPIINTATGKCDSAEALVRLKDSTTLGFISPEVFIPIAEKQGLIGKLGDQVFYKVCRYIRDSHLKERGIKYIEVNLSGLQISDPDIPYTLHQKVKSFGIDPSMINLEITETAMVQSGKIVLDNMEKLKGFGYKFSMDDFGTGYSNFHQIASIKYDLIKIDKSLIWPAFEEGNIQAQTILFGCIKMMHTLGLSIVAEGIETASQAEDLRAHGVEFLQGYYYSKPIPEDEFLQFVERHNQTVDELYVSLLDVTTDINPTPAN</sequence>
<dbReference type="Proteomes" id="UP000731465">
    <property type="component" value="Unassembled WGS sequence"/>
</dbReference>
<dbReference type="Pfam" id="PF00563">
    <property type="entry name" value="EAL"/>
    <property type="match status" value="1"/>
</dbReference>
<dbReference type="InterPro" id="IPR035919">
    <property type="entry name" value="EAL_sf"/>
</dbReference>
<dbReference type="SUPFAM" id="SSF141868">
    <property type="entry name" value="EAL domain-like"/>
    <property type="match status" value="1"/>
</dbReference>
<organism evidence="3 4">
    <name type="scientific">Succinivibrio faecicola</name>
    <dbReference type="NCBI Taxonomy" id="2820300"/>
    <lineage>
        <taxon>Bacteria</taxon>
        <taxon>Pseudomonadati</taxon>
        <taxon>Pseudomonadota</taxon>
        <taxon>Gammaproteobacteria</taxon>
        <taxon>Aeromonadales</taxon>
        <taxon>Succinivibrionaceae</taxon>
        <taxon>Succinivibrio</taxon>
    </lineage>
</organism>